<reference evidence="2 3" key="1">
    <citation type="submission" date="2018-11" db="EMBL/GenBank/DDBJ databases">
        <authorList>
            <consortium name="Pathogen Informatics"/>
        </authorList>
    </citation>
    <scope>NUCLEOTIDE SEQUENCE [LARGE SCALE GENOMIC DNA]</scope>
</reference>
<sequence length="138" mass="15521">MEIQPSSQANWTTPHLPHMSVTVAIARHHRAMSATAVVLNVGGTKFYTSETTLRSPLVVDGSYLSTLDLSKGEIFIDRDPTVFGYVLNYLRDGRVIFPDDGLTTALLFQEAKVRLLFFHGELFQKKADLEMVFLKTFL</sequence>
<reference evidence="4" key="2">
    <citation type="submission" date="2019-09" db="UniProtKB">
        <authorList>
            <consortium name="WormBaseParasite"/>
        </authorList>
    </citation>
    <scope>IDENTIFICATION</scope>
</reference>
<dbReference type="EMBL" id="UZAH01005992">
    <property type="protein sequence ID" value="VDO30131.1"/>
    <property type="molecule type" value="Genomic_DNA"/>
</dbReference>
<proteinExistence type="predicted"/>
<accession>A0A3P7U6V0</accession>
<dbReference type="AlphaFoldDB" id="A0A183FA16"/>
<evidence type="ECO:0000313" key="4">
    <source>
        <dbReference type="WBParaSite" id="HPBE_0000300801-mRNA-1"/>
    </source>
</evidence>
<feature type="domain" description="BTB" evidence="1">
    <location>
        <begin position="35"/>
        <end position="125"/>
    </location>
</feature>
<dbReference type="InterPro" id="IPR000210">
    <property type="entry name" value="BTB/POZ_dom"/>
</dbReference>
<dbReference type="Gene3D" id="3.30.710.10">
    <property type="entry name" value="Potassium Channel Kv1.1, Chain A"/>
    <property type="match status" value="1"/>
</dbReference>
<dbReference type="SUPFAM" id="SSF54695">
    <property type="entry name" value="POZ domain"/>
    <property type="match status" value="1"/>
</dbReference>
<gene>
    <name evidence="2" type="ORF">HPBE_LOCUS3009</name>
</gene>
<dbReference type="PANTHER" id="PTHR11145">
    <property type="entry name" value="BTB/POZ DOMAIN-CONTAINING ADAPTER FOR CUL3-MEDIATED RHOA DEGRADATION PROTEIN FAMILY MEMBER"/>
    <property type="match status" value="1"/>
</dbReference>
<evidence type="ECO:0000259" key="1">
    <source>
        <dbReference type="SMART" id="SM00225"/>
    </source>
</evidence>
<accession>A0A183FA16</accession>
<keyword evidence="3" id="KW-1185">Reference proteome</keyword>
<dbReference type="InterPro" id="IPR003131">
    <property type="entry name" value="T1-type_BTB"/>
</dbReference>
<dbReference type="GO" id="GO:0051260">
    <property type="term" value="P:protein homooligomerization"/>
    <property type="evidence" value="ECO:0007669"/>
    <property type="project" value="InterPro"/>
</dbReference>
<dbReference type="Pfam" id="PF02214">
    <property type="entry name" value="BTB_2"/>
    <property type="match status" value="1"/>
</dbReference>
<dbReference type="OrthoDB" id="2414723at2759"/>
<evidence type="ECO:0000313" key="3">
    <source>
        <dbReference type="Proteomes" id="UP000050761"/>
    </source>
</evidence>
<organism evidence="3 4">
    <name type="scientific">Heligmosomoides polygyrus</name>
    <name type="common">Parasitic roundworm</name>
    <dbReference type="NCBI Taxonomy" id="6339"/>
    <lineage>
        <taxon>Eukaryota</taxon>
        <taxon>Metazoa</taxon>
        <taxon>Ecdysozoa</taxon>
        <taxon>Nematoda</taxon>
        <taxon>Chromadorea</taxon>
        <taxon>Rhabditida</taxon>
        <taxon>Rhabditina</taxon>
        <taxon>Rhabditomorpha</taxon>
        <taxon>Strongyloidea</taxon>
        <taxon>Heligmosomidae</taxon>
        <taxon>Heligmosomoides</taxon>
    </lineage>
</organism>
<evidence type="ECO:0000313" key="2">
    <source>
        <dbReference type="EMBL" id="VDO30131.1"/>
    </source>
</evidence>
<dbReference type="WBParaSite" id="HPBE_0000300801-mRNA-1">
    <property type="protein sequence ID" value="HPBE_0000300801-mRNA-1"/>
    <property type="gene ID" value="HPBE_0000300801"/>
</dbReference>
<dbReference type="CDD" id="cd18316">
    <property type="entry name" value="BTB_POZ_KCTD-like"/>
    <property type="match status" value="1"/>
</dbReference>
<name>A0A183FA16_HELPZ</name>
<dbReference type="PANTHER" id="PTHR11145:SF8">
    <property type="entry name" value="RE57120P"/>
    <property type="match status" value="1"/>
</dbReference>
<dbReference type="SMART" id="SM00225">
    <property type="entry name" value="BTB"/>
    <property type="match status" value="1"/>
</dbReference>
<dbReference type="InterPro" id="IPR011333">
    <property type="entry name" value="SKP1/BTB/POZ_sf"/>
</dbReference>
<dbReference type="Proteomes" id="UP000050761">
    <property type="component" value="Unassembled WGS sequence"/>
</dbReference>
<protein>
    <submittedName>
        <fullName evidence="4">BTB domain-containing protein</fullName>
    </submittedName>
</protein>
<dbReference type="InterPro" id="IPR045068">
    <property type="entry name" value="BACURD1-3"/>
</dbReference>